<evidence type="ECO:0000313" key="3">
    <source>
        <dbReference type="Proteomes" id="UP000319384"/>
    </source>
</evidence>
<dbReference type="PANTHER" id="PTHR43031">
    <property type="entry name" value="FAD-DEPENDENT OXIDOREDUCTASE"/>
    <property type="match status" value="1"/>
</dbReference>
<dbReference type="SMART" id="SM00450">
    <property type="entry name" value="RHOD"/>
    <property type="match status" value="1"/>
</dbReference>
<evidence type="ECO:0000313" key="2">
    <source>
        <dbReference type="EMBL" id="RZO25869.1"/>
    </source>
</evidence>
<gene>
    <name evidence="2" type="ORF">EVA95_02890</name>
</gene>
<dbReference type="EMBL" id="SHBH01000023">
    <property type="protein sequence ID" value="RZO25869.1"/>
    <property type="molecule type" value="Genomic_DNA"/>
</dbReference>
<dbReference type="AlphaFoldDB" id="A0A520MXG1"/>
<dbReference type="InterPro" id="IPR001763">
    <property type="entry name" value="Rhodanese-like_dom"/>
</dbReference>
<evidence type="ECO:0000259" key="1">
    <source>
        <dbReference type="PROSITE" id="PS50206"/>
    </source>
</evidence>
<reference evidence="2 3" key="1">
    <citation type="submission" date="2019-02" db="EMBL/GenBank/DDBJ databases">
        <title>Prokaryotic population dynamics and viral predation in marine succession experiment using metagenomics: the confinement effect.</title>
        <authorList>
            <person name="Haro-Moreno J.M."/>
            <person name="Rodriguez-Valera F."/>
            <person name="Lopez-Perez M."/>
        </authorList>
    </citation>
    <scope>NUCLEOTIDE SEQUENCE [LARGE SCALE GENOMIC DNA]</scope>
    <source>
        <strain evidence="2">MED-G162</strain>
    </source>
</reference>
<dbReference type="Pfam" id="PF00581">
    <property type="entry name" value="Rhodanese"/>
    <property type="match status" value="1"/>
</dbReference>
<protein>
    <submittedName>
        <fullName evidence="2">Rhodanese-like domain-containing protein</fullName>
    </submittedName>
</protein>
<dbReference type="PANTHER" id="PTHR43031:SF1">
    <property type="entry name" value="PYRIDINE NUCLEOTIDE-DISULPHIDE OXIDOREDUCTASE"/>
    <property type="match status" value="1"/>
</dbReference>
<organism evidence="2 3">
    <name type="scientific">SAR86 cluster bacterium</name>
    <dbReference type="NCBI Taxonomy" id="2030880"/>
    <lineage>
        <taxon>Bacteria</taxon>
        <taxon>Pseudomonadati</taxon>
        <taxon>Pseudomonadota</taxon>
        <taxon>Gammaproteobacteria</taxon>
        <taxon>SAR86 cluster</taxon>
    </lineage>
</organism>
<accession>A0A520MXG1</accession>
<sequence>MKKLSLLSIFFIFQIYASDFFIIDVRTPEEFSNGHVEESINYEWQEIALKIRDIDKNEKIYLYCRSGNRSQKATNILLDLGYKDVTNLGSLDEAAAFLDKKVTK</sequence>
<dbReference type="Gene3D" id="3.40.250.10">
    <property type="entry name" value="Rhodanese-like domain"/>
    <property type="match status" value="1"/>
</dbReference>
<feature type="domain" description="Rhodanese" evidence="1">
    <location>
        <begin position="16"/>
        <end position="103"/>
    </location>
</feature>
<dbReference type="InterPro" id="IPR050229">
    <property type="entry name" value="GlpE_sulfurtransferase"/>
</dbReference>
<comment type="caution">
    <text evidence="2">The sequence shown here is derived from an EMBL/GenBank/DDBJ whole genome shotgun (WGS) entry which is preliminary data.</text>
</comment>
<name>A0A520MXG1_9GAMM</name>
<dbReference type="CDD" id="cd00158">
    <property type="entry name" value="RHOD"/>
    <property type="match status" value="1"/>
</dbReference>
<proteinExistence type="predicted"/>
<dbReference type="SUPFAM" id="SSF52821">
    <property type="entry name" value="Rhodanese/Cell cycle control phosphatase"/>
    <property type="match status" value="1"/>
</dbReference>
<dbReference type="InterPro" id="IPR036873">
    <property type="entry name" value="Rhodanese-like_dom_sf"/>
</dbReference>
<dbReference type="Proteomes" id="UP000319384">
    <property type="component" value="Unassembled WGS sequence"/>
</dbReference>
<dbReference type="PROSITE" id="PS50206">
    <property type="entry name" value="RHODANESE_3"/>
    <property type="match status" value="1"/>
</dbReference>